<dbReference type="EMBL" id="FXTP01000002">
    <property type="protein sequence ID" value="SMO45730.1"/>
    <property type="molecule type" value="Genomic_DNA"/>
</dbReference>
<dbReference type="Gene3D" id="3.40.50.10320">
    <property type="entry name" value="LmbE-like"/>
    <property type="match status" value="1"/>
</dbReference>
<dbReference type="InterPro" id="IPR003737">
    <property type="entry name" value="GlcNAc_PI_deacetylase-related"/>
</dbReference>
<evidence type="ECO:0000256" key="1">
    <source>
        <dbReference type="SAM" id="SignalP"/>
    </source>
</evidence>
<dbReference type="OrthoDB" id="937663at2"/>
<keyword evidence="3" id="KW-1185">Reference proteome</keyword>
<dbReference type="AlphaFoldDB" id="A0A521BG84"/>
<protein>
    <submittedName>
        <fullName evidence="2">N-acetylglucosaminyl deacetylase, LmbE family</fullName>
    </submittedName>
</protein>
<gene>
    <name evidence="2" type="ORF">SAMN06265219_102231</name>
</gene>
<feature type="chain" id="PRO_5021941558" evidence="1">
    <location>
        <begin position="20"/>
        <end position="296"/>
    </location>
</feature>
<dbReference type="Proteomes" id="UP000317557">
    <property type="component" value="Unassembled WGS sequence"/>
</dbReference>
<dbReference type="PANTHER" id="PTHR12993">
    <property type="entry name" value="N-ACETYLGLUCOSAMINYL-PHOSPHATIDYLINOSITOL DE-N-ACETYLASE-RELATED"/>
    <property type="match status" value="1"/>
</dbReference>
<dbReference type="GO" id="GO:0016811">
    <property type="term" value="F:hydrolase activity, acting on carbon-nitrogen (but not peptide) bonds, in linear amides"/>
    <property type="evidence" value="ECO:0007669"/>
    <property type="project" value="TreeGrafter"/>
</dbReference>
<proteinExistence type="predicted"/>
<dbReference type="SUPFAM" id="SSF102588">
    <property type="entry name" value="LmbE-like"/>
    <property type="match status" value="1"/>
</dbReference>
<accession>A0A521BG84</accession>
<dbReference type="PANTHER" id="PTHR12993:SF11">
    <property type="entry name" value="N-ACETYLGLUCOSAMINYL-PHOSPHATIDYLINOSITOL DE-N-ACETYLASE"/>
    <property type="match status" value="1"/>
</dbReference>
<keyword evidence="1" id="KW-0732">Signal</keyword>
<evidence type="ECO:0000313" key="3">
    <source>
        <dbReference type="Proteomes" id="UP000317557"/>
    </source>
</evidence>
<evidence type="ECO:0000313" key="2">
    <source>
        <dbReference type="EMBL" id="SMO45730.1"/>
    </source>
</evidence>
<sequence length="296" mass="33962">MKRLFLLSVFLISASVAFAQDSLLNYQPKVLLVTAHPDDDALFSATIFKTTKLLNGKVDLALMTNGEGGYTYSTLGNYIYNKELDKEEIGRQYLPGIRKQELMAGGEIVGIRNYFFFDQPDFYYTEDVEETLEKWNTDWVHERMVQILEEGDYDFMFLMLPFEEFHGHHKASAVLGLRAMQELPEEDRPIVLQGIIRRGDGPGMSFTQMPGYPETKVMEGEIFEFDRSQTFGANDRMNYNIISNWVIAEHKSQGTMQLLMQTGDKVVEQYWYNAINGEGNLKKTAEYFEAVNAAQP</sequence>
<organism evidence="2 3">
    <name type="scientific">Gracilimonas mengyeensis</name>
    <dbReference type="NCBI Taxonomy" id="1302730"/>
    <lineage>
        <taxon>Bacteria</taxon>
        <taxon>Pseudomonadati</taxon>
        <taxon>Balneolota</taxon>
        <taxon>Balneolia</taxon>
        <taxon>Balneolales</taxon>
        <taxon>Balneolaceae</taxon>
        <taxon>Gracilimonas</taxon>
    </lineage>
</organism>
<reference evidence="2 3" key="1">
    <citation type="submission" date="2017-05" db="EMBL/GenBank/DDBJ databases">
        <authorList>
            <person name="Varghese N."/>
            <person name="Submissions S."/>
        </authorList>
    </citation>
    <scope>NUCLEOTIDE SEQUENCE [LARGE SCALE GENOMIC DNA]</scope>
    <source>
        <strain evidence="2 3">DSM 21985</strain>
    </source>
</reference>
<dbReference type="Pfam" id="PF02585">
    <property type="entry name" value="PIG-L"/>
    <property type="match status" value="1"/>
</dbReference>
<dbReference type="InterPro" id="IPR024078">
    <property type="entry name" value="LmbE-like_dom_sf"/>
</dbReference>
<dbReference type="RefSeq" id="WP_142453238.1">
    <property type="nucleotide sequence ID" value="NZ_FXTP01000002.1"/>
</dbReference>
<feature type="signal peptide" evidence="1">
    <location>
        <begin position="1"/>
        <end position="19"/>
    </location>
</feature>
<name>A0A521BG84_9BACT</name>